<proteinExistence type="inferred from homology"/>
<dbReference type="GO" id="GO:0006310">
    <property type="term" value="P:DNA recombination"/>
    <property type="evidence" value="ECO:0007669"/>
    <property type="project" value="UniProtKB-KW"/>
</dbReference>
<dbReference type="SUPFAM" id="SSF56349">
    <property type="entry name" value="DNA breaking-rejoining enzymes"/>
    <property type="match status" value="1"/>
</dbReference>
<dbReference type="InterPro" id="IPR010998">
    <property type="entry name" value="Integrase_recombinase_N"/>
</dbReference>
<dbReference type="RefSeq" id="WP_306403405.1">
    <property type="nucleotide sequence ID" value="NZ_JAVBZS010000211.1"/>
</dbReference>
<keyword evidence="3" id="KW-0238">DNA-binding</keyword>
<dbReference type="AlphaFoldDB" id="A0AAJ1WDJ8"/>
<dbReference type="Proteomes" id="UP001238215">
    <property type="component" value="Unassembled WGS sequence"/>
</dbReference>
<evidence type="ECO:0000256" key="3">
    <source>
        <dbReference type="ARBA" id="ARBA00023125"/>
    </source>
</evidence>
<evidence type="ECO:0000313" key="6">
    <source>
        <dbReference type="EMBL" id="MDP8591461.1"/>
    </source>
</evidence>
<dbReference type="GO" id="GO:0003677">
    <property type="term" value="F:DNA binding"/>
    <property type="evidence" value="ECO:0007669"/>
    <property type="project" value="UniProtKB-KW"/>
</dbReference>
<dbReference type="PANTHER" id="PTHR30629:SF2">
    <property type="entry name" value="PROPHAGE INTEGRASE INTS-RELATED"/>
    <property type="match status" value="1"/>
</dbReference>
<dbReference type="InterPro" id="IPR004107">
    <property type="entry name" value="Integrase_SAM-like_N"/>
</dbReference>
<name>A0AAJ1WDJ8_9ENTE</name>
<gene>
    <name evidence="6" type="ORF">RAN64_16075</name>
</gene>
<keyword evidence="4" id="KW-0233">DNA recombination</keyword>
<dbReference type="InterPro" id="IPR002104">
    <property type="entry name" value="Integrase_catalytic"/>
</dbReference>
<comment type="caution">
    <text evidence="6">The sequence shown here is derived from an EMBL/GenBank/DDBJ whole genome shotgun (WGS) entry which is preliminary data.</text>
</comment>
<keyword evidence="7" id="KW-1185">Reference proteome</keyword>
<comment type="similarity">
    <text evidence="1">Belongs to the 'phage' integrase family.</text>
</comment>
<dbReference type="PANTHER" id="PTHR30629">
    <property type="entry name" value="PROPHAGE INTEGRASE"/>
    <property type="match status" value="1"/>
</dbReference>
<organism evidence="6 7">
    <name type="scientific">Enterococcus lactis</name>
    <dbReference type="NCBI Taxonomy" id="357441"/>
    <lineage>
        <taxon>Bacteria</taxon>
        <taxon>Bacillati</taxon>
        <taxon>Bacillota</taxon>
        <taxon>Bacilli</taxon>
        <taxon>Lactobacillales</taxon>
        <taxon>Enterococcaceae</taxon>
        <taxon>Enterococcus</taxon>
    </lineage>
</organism>
<evidence type="ECO:0000256" key="1">
    <source>
        <dbReference type="ARBA" id="ARBA00008857"/>
    </source>
</evidence>
<accession>A0AAJ1WDJ8</accession>
<keyword evidence="2" id="KW-0229">DNA integration</keyword>
<dbReference type="Pfam" id="PF14659">
    <property type="entry name" value="Phage_int_SAM_3"/>
    <property type="match status" value="1"/>
</dbReference>
<dbReference type="GO" id="GO:0015074">
    <property type="term" value="P:DNA integration"/>
    <property type="evidence" value="ECO:0007669"/>
    <property type="project" value="UniProtKB-KW"/>
</dbReference>
<sequence length="387" mass="44743">MIKKYTKKDGSTAYMFKAYLGTDSDGKQRFTTRRGFSTKKEATLELSRLKVDISKNGFKKSDKLTFQQAYDLWVVNYELTVKESTFVKQTEQYKVHILPFFGECLISKITPAMVQKFANEKVTKFARYREFISNTSRIFEYAIKLKLINSNPCKSITIPKAKKDVGKKKRENYFSREEMLIFLNALEKHENKKIATFFRVLAMSSARMGEILGLEWSSVNFKENYISITQTLARGKNRRLYLEEPKTNSSARDIPLDKTTMDWLKVWRKEQREELLVTGHNSLQPNQLVFSSALNNSFIQLSKPRNWLLTILKQEKLKPITIHGLRHSGAVMMLESGLTLKDIQDRLGHSDISVTSAHYLHISEKRKRETVAQMADYINTGSITGSK</sequence>
<dbReference type="Gene3D" id="1.10.150.130">
    <property type="match status" value="1"/>
</dbReference>
<evidence type="ECO:0000256" key="4">
    <source>
        <dbReference type="ARBA" id="ARBA00023172"/>
    </source>
</evidence>
<dbReference type="InterPro" id="IPR050808">
    <property type="entry name" value="Phage_Integrase"/>
</dbReference>
<dbReference type="InterPro" id="IPR013762">
    <property type="entry name" value="Integrase-like_cat_sf"/>
</dbReference>
<evidence type="ECO:0000256" key="2">
    <source>
        <dbReference type="ARBA" id="ARBA00022908"/>
    </source>
</evidence>
<protein>
    <submittedName>
        <fullName evidence="6">Site-specific integrase</fullName>
    </submittedName>
</protein>
<feature type="domain" description="Tyr recombinase" evidence="5">
    <location>
        <begin position="169"/>
        <end position="372"/>
    </location>
</feature>
<evidence type="ECO:0000259" key="5">
    <source>
        <dbReference type="PROSITE" id="PS51898"/>
    </source>
</evidence>
<dbReference type="Pfam" id="PF14657">
    <property type="entry name" value="Arm-DNA-bind_4"/>
    <property type="match status" value="1"/>
</dbReference>
<dbReference type="Gene3D" id="1.10.443.10">
    <property type="entry name" value="Intergrase catalytic core"/>
    <property type="match status" value="1"/>
</dbReference>
<reference evidence="6 7" key="1">
    <citation type="submission" date="2023-08" db="EMBL/GenBank/DDBJ databases">
        <title>Whole genome sequencing of Enterococcus.</title>
        <authorList>
            <person name="Kaptchouang Tchatchouang C.D."/>
            <person name="Ateba C.N."/>
        </authorList>
    </citation>
    <scope>NUCLEOTIDE SEQUENCE [LARGE SCALE GENOMIC DNA]</scope>
    <source>
        <strain evidence="6 7">ENT3_CNKT_NWU</strain>
    </source>
</reference>
<dbReference type="PROSITE" id="PS51898">
    <property type="entry name" value="TYR_RECOMBINASE"/>
    <property type="match status" value="1"/>
</dbReference>
<dbReference type="EMBL" id="JAVBZS010000211">
    <property type="protein sequence ID" value="MDP8591461.1"/>
    <property type="molecule type" value="Genomic_DNA"/>
</dbReference>
<evidence type="ECO:0000313" key="7">
    <source>
        <dbReference type="Proteomes" id="UP001238215"/>
    </source>
</evidence>
<dbReference type="CDD" id="cd01189">
    <property type="entry name" value="INT_ICEBs1_C_like"/>
    <property type="match status" value="1"/>
</dbReference>
<dbReference type="Pfam" id="PF00589">
    <property type="entry name" value="Phage_integrase"/>
    <property type="match status" value="1"/>
</dbReference>
<dbReference type="InterPro" id="IPR028259">
    <property type="entry name" value="AP2-like_int_N"/>
</dbReference>
<dbReference type="InterPro" id="IPR011010">
    <property type="entry name" value="DNA_brk_join_enz"/>
</dbReference>